<dbReference type="CDD" id="cd06530">
    <property type="entry name" value="S26_SPase_I"/>
    <property type="match status" value="1"/>
</dbReference>
<evidence type="ECO:0000256" key="3">
    <source>
        <dbReference type="ARBA" id="ARBA00022801"/>
    </source>
</evidence>
<dbReference type="GO" id="GO:0006465">
    <property type="term" value="P:signal peptide processing"/>
    <property type="evidence" value="ECO:0007669"/>
    <property type="project" value="InterPro"/>
</dbReference>
<evidence type="ECO:0000256" key="5">
    <source>
        <dbReference type="ARBA" id="ARBA00023136"/>
    </source>
</evidence>
<dbReference type="SUPFAM" id="SSF51306">
    <property type="entry name" value="LexA/Signal peptidase"/>
    <property type="match status" value="1"/>
</dbReference>
<sequence length="260" mass="27957">MYCRRLLFSHRSGRLLSLPRPPSHSCGHTRILVPACGRQPLLLRHNGTVAVPTTASSNDGEGRTVTGEGGGGGGQNESGGSGGEGEGRGEDDLPWYYPRWRRVLTSLVIGIKLLAFTHLVVSKVFIISQCEGPSMLPTLPTSGSVVVNNLYSRGRGVKVGDLIAAHRPDDMDVMLLKRVIGMPGDYVVVDPMAAGKGEETMMVRVPEGHCWIAGDNLSHSIDSRFYGPVPLGLIMGKVVAQVAGGRRWFSGPFTRVQEDE</sequence>
<feature type="compositionally biased region" description="Gly residues" evidence="8">
    <location>
        <begin position="67"/>
        <end position="84"/>
    </location>
</feature>
<dbReference type="InterPro" id="IPR052064">
    <property type="entry name" value="Mito_IMP1_subunit"/>
</dbReference>
<keyword evidence="4" id="KW-0496">Mitochondrion</keyword>
<protein>
    <recommendedName>
        <fullName evidence="9">Peptidase S26 domain-containing protein</fullName>
    </recommendedName>
</protein>
<comment type="subcellular location">
    <subcellularLocation>
        <location evidence="1">Mitochondrion inner membrane</location>
    </subcellularLocation>
</comment>
<feature type="region of interest" description="Disordered" evidence="8">
    <location>
        <begin position="50"/>
        <end position="88"/>
    </location>
</feature>
<evidence type="ECO:0000256" key="4">
    <source>
        <dbReference type="ARBA" id="ARBA00023128"/>
    </source>
</evidence>
<organism evidence="10 11">
    <name type="scientific">Orbilia blumenaviensis</name>
    <dbReference type="NCBI Taxonomy" id="1796055"/>
    <lineage>
        <taxon>Eukaryota</taxon>
        <taxon>Fungi</taxon>
        <taxon>Dikarya</taxon>
        <taxon>Ascomycota</taxon>
        <taxon>Pezizomycotina</taxon>
        <taxon>Orbiliomycetes</taxon>
        <taxon>Orbiliales</taxon>
        <taxon>Orbiliaceae</taxon>
        <taxon>Orbilia</taxon>
    </lineage>
</organism>
<dbReference type="PANTHER" id="PTHR12383">
    <property type="entry name" value="PROTEASE FAMILY S26 MITOCHONDRIAL INNER MEMBRANE PROTEASE-RELATED"/>
    <property type="match status" value="1"/>
</dbReference>
<dbReference type="Pfam" id="PF10502">
    <property type="entry name" value="Peptidase_S26"/>
    <property type="match status" value="2"/>
</dbReference>
<dbReference type="GO" id="GO:0006627">
    <property type="term" value="P:protein processing involved in protein targeting to mitochondrion"/>
    <property type="evidence" value="ECO:0007669"/>
    <property type="project" value="TreeGrafter"/>
</dbReference>
<evidence type="ECO:0000313" key="11">
    <source>
        <dbReference type="Proteomes" id="UP001373714"/>
    </source>
</evidence>
<evidence type="ECO:0000259" key="9">
    <source>
        <dbReference type="Pfam" id="PF10502"/>
    </source>
</evidence>
<evidence type="ECO:0000256" key="8">
    <source>
        <dbReference type="SAM" id="MobiDB-lite"/>
    </source>
</evidence>
<keyword evidence="2" id="KW-0999">Mitochondrion inner membrane</keyword>
<reference evidence="10 11" key="1">
    <citation type="submission" date="2019-10" db="EMBL/GenBank/DDBJ databases">
        <authorList>
            <person name="Palmer J.M."/>
        </authorList>
    </citation>
    <scope>NUCLEOTIDE SEQUENCE [LARGE SCALE GENOMIC DNA]</scope>
    <source>
        <strain evidence="10 11">TWF730</strain>
    </source>
</reference>
<evidence type="ECO:0000256" key="7">
    <source>
        <dbReference type="PIRSR" id="PIRSR600223-1"/>
    </source>
</evidence>
<keyword evidence="11" id="KW-1185">Reference proteome</keyword>
<dbReference type="InterPro" id="IPR036286">
    <property type="entry name" value="LexA/Signal_pep-like_sf"/>
</dbReference>
<dbReference type="EMBL" id="JAVHNS010000001">
    <property type="protein sequence ID" value="KAK6363257.1"/>
    <property type="molecule type" value="Genomic_DNA"/>
</dbReference>
<dbReference type="InterPro" id="IPR019757">
    <property type="entry name" value="Pept_S26A_signal_pept_1_Lys-AS"/>
</dbReference>
<comment type="caution">
    <text evidence="10">The sequence shown here is derived from an EMBL/GenBank/DDBJ whole genome shotgun (WGS) entry which is preliminary data.</text>
</comment>
<gene>
    <name evidence="10" type="ORF">TWF730_000700</name>
</gene>
<dbReference type="PANTHER" id="PTHR12383:SF16">
    <property type="entry name" value="MITOCHONDRIAL INNER MEMBRANE PROTEASE SUBUNIT 1"/>
    <property type="match status" value="1"/>
</dbReference>
<accession>A0AAV9VNG2</accession>
<dbReference type="Proteomes" id="UP001373714">
    <property type="component" value="Unassembled WGS sequence"/>
</dbReference>
<feature type="domain" description="Peptidase S26" evidence="9">
    <location>
        <begin position="203"/>
        <end position="240"/>
    </location>
</feature>
<comment type="similarity">
    <text evidence="6">Belongs to the peptidase S26 family. IMP1 subfamily.</text>
</comment>
<dbReference type="GO" id="GO:0042720">
    <property type="term" value="C:mitochondrial inner membrane peptidase complex"/>
    <property type="evidence" value="ECO:0007669"/>
    <property type="project" value="TreeGrafter"/>
</dbReference>
<dbReference type="InterPro" id="IPR019533">
    <property type="entry name" value="Peptidase_S26"/>
</dbReference>
<dbReference type="PROSITE" id="PS00760">
    <property type="entry name" value="SPASE_I_2"/>
    <property type="match status" value="1"/>
</dbReference>
<dbReference type="Gene3D" id="2.10.109.10">
    <property type="entry name" value="Umud Fragment, subunit A"/>
    <property type="match status" value="1"/>
</dbReference>
<dbReference type="AlphaFoldDB" id="A0AAV9VNG2"/>
<evidence type="ECO:0000256" key="2">
    <source>
        <dbReference type="ARBA" id="ARBA00022792"/>
    </source>
</evidence>
<feature type="active site" evidence="7">
    <location>
        <position position="134"/>
    </location>
</feature>
<keyword evidence="3" id="KW-0378">Hydrolase</keyword>
<feature type="active site" evidence="7">
    <location>
        <position position="177"/>
    </location>
</feature>
<evidence type="ECO:0000256" key="6">
    <source>
        <dbReference type="ARBA" id="ARBA00038445"/>
    </source>
</evidence>
<keyword evidence="5" id="KW-0472">Membrane</keyword>
<dbReference type="InterPro" id="IPR000223">
    <property type="entry name" value="Pept_S26A_signal_pept_1"/>
</dbReference>
<dbReference type="PRINTS" id="PR00727">
    <property type="entry name" value="LEADERPTASE"/>
</dbReference>
<evidence type="ECO:0000313" key="10">
    <source>
        <dbReference type="EMBL" id="KAK6363257.1"/>
    </source>
</evidence>
<feature type="domain" description="Peptidase S26" evidence="9">
    <location>
        <begin position="113"/>
        <end position="189"/>
    </location>
</feature>
<name>A0AAV9VNG2_9PEZI</name>
<dbReference type="GO" id="GO:0004252">
    <property type="term" value="F:serine-type endopeptidase activity"/>
    <property type="evidence" value="ECO:0007669"/>
    <property type="project" value="InterPro"/>
</dbReference>
<evidence type="ECO:0000256" key="1">
    <source>
        <dbReference type="ARBA" id="ARBA00004273"/>
    </source>
</evidence>
<proteinExistence type="inferred from homology"/>